<name>A0A7M6DQ56_9CNID</name>
<organism evidence="2 3">
    <name type="scientific">Clytia hemisphaerica</name>
    <dbReference type="NCBI Taxonomy" id="252671"/>
    <lineage>
        <taxon>Eukaryota</taxon>
        <taxon>Metazoa</taxon>
        <taxon>Cnidaria</taxon>
        <taxon>Hydrozoa</taxon>
        <taxon>Hydroidolina</taxon>
        <taxon>Leptothecata</taxon>
        <taxon>Obeliida</taxon>
        <taxon>Clytiidae</taxon>
        <taxon>Clytia</taxon>
    </lineage>
</organism>
<reference evidence="2" key="1">
    <citation type="submission" date="2021-01" db="UniProtKB">
        <authorList>
            <consortium name="EnsemblMetazoa"/>
        </authorList>
    </citation>
    <scope>IDENTIFICATION</scope>
</reference>
<evidence type="ECO:0000256" key="1">
    <source>
        <dbReference type="SAM" id="MobiDB-lite"/>
    </source>
</evidence>
<dbReference type="AlphaFoldDB" id="A0A7M6DQ56"/>
<evidence type="ECO:0000313" key="2">
    <source>
        <dbReference type="EnsemblMetazoa" id="CLYHEMP021751.1"/>
    </source>
</evidence>
<evidence type="ECO:0000313" key="3">
    <source>
        <dbReference type="Proteomes" id="UP000594262"/>
    </source>
</evidence>
<sequence length="199" mass="22924">MLHQRLQKYDIVGRERSQTMGSSQFLGDDNSWDNDDLTRPRSRTQYGEESHIQYNYFTNSTSNLSIYDKPRYIKPLQVLDLSQQRILSHEELKSTGNKLNRTRKTSAVEKIKRKVSSANNSKTCLNVINDNCPWLGHPLNDSHVALEFPDNCTSNVEHFLKTRFCRRTAVSMESLPNIKQIASTTNFDFLTCFKIANAS</sequence>
<proteinExistence type="predicted"/>
<keyword evidence="3" id="KW-1185">Reference proteome</keyword>
<dbReference type="Proteomes" id="UP000594262">
    <property type="component" value="Unplaced"/>
</dbReference>
<feature type="region of interest" description="Disordered" evidence="1">
    <location>
        <begin position="13"/>
        <end position="45"/>
    </location>
</feature>
<dbReference type="EnsemblMetazoa" id="CLYHEMT021751.1">
    <property type="protein sequence ID" value="CLYHEMP021751.1"/>
    <property type="gene ID" value="CLYHEMG021751"/>
</dbReference>
<accession>A0A7M6DQ56</accession>
<protein>
    <submittedName>
        <fullName evidence="2">Uncharacterized protein</fullName>
    </submittedName>
</protein>